<gene>
    <name evidence="1" type="ORF">ANCDUO_17168</name>
</gene>
<reference evidence="1 2" key="1">
    <citation type="submission" date="2013-12" db="EMBL/GenBank/DDBJ databases">
        <title>Draft genome of the parsitic nematode Ancylostoma duodenale.</title>
        <authorList>
            <person name="Mitreva M."/>
        </authorList>
    </citation>
    <scope>NUCLEOTIDE SEQUENCE [LARGE SCALE GENOMIC DNA]</scope>
    <source>
        <strain evidence="1 2">Zhejiang</strain>
    </source>
</reference>
<protein>
    <submittedName>
        <fullName evidence="1">Uncharacterized protein</fullName>
    </submittedName>
</protein>
<organism evidence="1 2">
    <name type="scientific">Ancylostoma duodenale</name>
    <dbReference type="NCBI Taxonomy" id="51022"/>
    <lineage>
        <taxon>Eukaryota</taxon>
        <taxon>Metazoa</taxon>
        <taxon>Ecdysozoa</taxon>
        <taxon>Nematoda</taxon>
        <taxon>Chromadorea</taxon>
        <taxon>Rhabditida</taxon>
        <taxon>Rhabditina</taxon>
        <taxon>Rhabditomorpha</taxon>
        <taxon>Strongyloidea</taxon>
        <taxon>Ancylostomatidae</taxon>
        <taxon>Ancylostomatinae</taxon>
        <taxon>Ancylostoma</taxon>
    </lineage>
</organism>
<dbReference type="AlphaFoldDB" id="A0A0C2C8S2"/>
<keyword evidence="2" id="KW-1185">Reference proteome</keyword>
<sequence>MSKPMRRTTLEHVTDNLGLHLNTLKYTDHQSTCKEQRMIIMSASSLRDGRSRPQTTTLVDMNRSDRVAGYEFAYDYVVNLMGEHGCGPSDPYTKGKHISRWFGSINRVSQRAMALLVEKRFYN</sequence>
<dbReference type="Proteomes" id="UP000054047">
    <property type="component" value="Unassembled WGS sequence"/>
</dbReference>
<proteinExistence type="predicted"/>
<dbReference type="OrthoDB" id="5860898at2759"/>
<dbReference type="EMBL" id="KN742926">
    <property type="protein sequence ID" value="KIH52728.1"/>
    <property type="molecule type" value="Genomic_DNA"/>
</dbReference>
<name>A0A0C2C8S2_9BILA</name>
<accession>A0A0C2C8S2</accession>
<evidence type="ECO:0000313" key="1">
    <source>
        <dbReference type="EMBL" id="KIH52728.1"/>
    </source>
</evidence>
<evidence type="ECO:0000313" key="2">
    <source>
        <dbReference type="Proteomes" id="UP000054047"/>
    </source>
</evidence>
<feature type="non-terminal residue" evidence="1">
    <location>
        <position position="123"/>
    </location>
</feature>